<evidence type="ECO:0000259" key="1">
    <source>
        <dbReference type="Pfam" id="PF00534"/>
    </source>
</evidence>
<sequence length="369" mass="42462">MGRKLLLINNTIFYEDEHGLYLNKETGNFFVRLKECGNDVSTFQISQPKTEKDNFANFNIRGRGINVYEVKRRKGRFLPFVKAFFKIQYAIRRHDFVYIFYPGPICQVIAFLCLLYNKPYGIYVRGEEGLTSGISRVLLKKAKVVLTISPDFTNKISLVNSNSFTIRPMIGFVEQDIIMDRAITIKSQINLLYVGRLVLDKGLLELLDATAILIRRGYPVYLNLVGSGKDYMKLQEHVERNLIEDHVRFHGMISDSDQLKEVYLDNDLLILPSYHEGFPRVLYEAMMMHLPIITTFVGSVEFLMKDGLNCSEIKPRDVNSIIEKVELLLNNPTLLQAIADGGTKTIINYLNDKKRDHATQLNDLLMNFI</sequence>
<keyword evidence="2" id="KW-0808">Transferase</keyword>
<dbReference type="Proteomes" id="UP000239711">
    <property type="component" value="Unassembled WGS sequence"/>
</dbReference>
<gene>
    <name evidence="2" type="ORF">C5745_13150</name>
</gene>
<dbReference type="CDD" id="cd03801">
    <property type="entry name" value="GT4_PimA-like"/>
    <property type="match status" value="1"/>
</dbReference>
<dbReference type="Gene3D" id="3.40.50.2000">
    <property type="entry name" value="Glycogen Phosphorylase B"/>
    <property type="match status" value="2"/>
</dbReference>
<dbReference type="SUPFAM" id="SSF53756">
    <property type="entry name" value="UDP-Glycosyltransferase/glycogen phosphorylase"/>
    <property type="match status" value="1"/>
</dbReference>
<reference evidence="2 3" key="1">
    <citation type="submission" date="2018-02" db="EMBL/GenBank/DDBJ databases">
        <title>The draft genome of Sphingobacterium sp. 5JN-11.</title>
        <authorList>
            <person name="Liu L."/>
            <person name="Li L."/>
            <person name="Liang L."/>
            <person name="Zhang X."/>
            <person name="Wang T."/>
        </authorList>
    </citation>
    <scope>NUCLEOTIDE SEQUENCE [LARGE SCALE GENOMIC DNA]</scope>
    <source>
        <strain evidence="2 3">5JN-11</strain>
    </source>
</reference>
<proteinExistence type="predicted"/>
<keyword evidence="3" id="KW-1185">Reference proteome</keyword>
<dbReference type="OrthoDB" id="9790710at2"/>
<feature type="domain" description="Glycosyl transferase family 1" evidence="1">
    <location>
        <begin position="187"/>
        <end position="343"/>
    </location>
</feature>
<comment type="caution">
    <text evidence="2">The sequence shown here is derived from an EMBL/GenBank/DDBJ whole genome shotgun (WGS) entry which is preliminary data.</text>
</comment>
<dbReference type="PANTHER" id="PTHR12526">
    <property type="entry name" value="GLYCOSYLTRANSFERASE"/>
    <property type="match status" value="1"/>
</dbReference>
<name>A0A2S9J225_9SPHI</name>
<organism evidence="2 3">
    <name type="scientific">Sphingobacterium haloxyli</name>
    <dbReference type="NCBI Taxonomy" id="2100533"/>
    <lineage>
        <taxon>Bacteria</taxon>
        <taxon>Pseudomonadati</taxon>
        <taxon>Bacteroidota</taxon>
        <taxon>Sphingobacteriia</taxon>
        <taxon>Sphingobacteriales</taxon>
        <taxon>Sphingobacteriaceae</taxon>
        <taxon>Sphingobacterium</taxon>
    </lineage>
</organism>
<evidence type="ECO:0000313" key="3">
    <source>
        <dbReference type="Proteomes" id="UP000239711"/>
    </source>
</evidence>
<dbReference type="InterPro" id="IPR001296">
    <property type="entry name" value="Glyco_trans_1"/>
</dbReference>
<dbReference type="EMBL" id="PVBQ01000010">
    <property type="protein sequence ID" value="PRD46809.1"/>
    <property type="molecule type" value="Genomic_DNA"/>
</dbReference>
<dbReference type="RefSeq" id="WP_105717473.1">
    <property type="nucleotide sequence ID" value="NZ_PVBQ01000010.1"/>
</dbReference>
<protein>
    <submittedName>
        <fullName evidence="2">Glycosyl transferase family 1</fullName>
    </submittedName>
</protein>
<accession>A0A2S9J225</accession>
<dbReference type="GO" id="GO:0016757">
    <property type="term" value="F:glycosyltransferase activity"/>
    <property type="evidence" value="ECO:0007669"/>
    <property type="project" value="InterPro"/>
</dbReference>
<evidence type="ECO:0000313" key="2">
    <source>
        <dbReference type="EMBL" id="PRD46809.1"/>
    </source>
</evidence>
<dbReference type="AlphaFoldDB" id="A0A2S9J225"/>
<dbReference type="Pfam" id="PF00534">
    <property type="entry name" value="Glycos_transf_1"/>
    <property type="match status" value="1"/>
</dbReference>